<dbReference type="Proteomes" id="UP000023152">
    <property type="component" value="Unassembled WGS sequence"/>
</dbReference>
<evidence type="ECO:0000256" key="1">
    <source>
        <dbReference type="SAM" id="Coils"/>
    </source>
</evidence>
<reference evidence="2 3" key="1">
    <citation type="journal article" date="2013" name="Curr. Biol.">
        <title>The Genome of the Foraminiferan Reticulomyxa filosa.</title>
        <authorList>
            <person name="Glockner G."/>
            <person name="Hulsmann N."/>
            <person name="Schleicher M."/>
            <person name="Noegel A.A."/>
            <person name="Eichinger L."/>
            <person name="Gallinger C."/>
            <person name="Pawlowski J."/>
            <person name="Sierra R."/>
            <person name="Euteneuer U."/>
            <person name="Pillet L."/>
            <person name="Moustafa A."/>
            <person name="Platzer M."/>
            <person name="Groth M."/>
            <person name="Szafranski K."/>
            <person name="Schliwa M."/>
        </authorList>
    </citation>
    <scope>NUCLEOTIDE SEQUENCE [LARGE SCALE GENOMIC DNA]</scope>
</reference>
<evidence type="ECO:0000313" key="3">
    <source>
        <dbReference type="Proteomes" id="UP000023152"/>
    </source>
</evidence>
<comment type="caution">
    <text evidence="2">The sequence shown here is derived from an EMBL/GenBank/DDBJ whole genome shotgun (WGS) entry which is preliminary data.</text>
</comment>
<feature type="non-terminal residue" evidence="2">
    <location>
        <position position="1"/>
    </location>
</feature>
<proteinExistence type="predicted"/>
<dbReference type="EMBL" id="ASPP01048332">
    <property type="protein sequence ID" value="ETN97886.1"/>
    <property type="molecule type" value="Genomic_DNA"/>
</dbReference>
<accession>X6L9V3</accession>
<evidence type="ECO:0000313" key="2">
    <source>
        <dbReference type="EMBL" id="ETN97886.1"/>
    </source>
</evidence>
<organism evidence="2 3">
    <name type="scientific">Reticulomyxa filosa</name>
    <dbReference type="NCBI Taxonomy" id="46433"/>
    <lineage>
        <taxon>Eukaryota</taxon>
        <taxon>Sar</taxon>
        <taxon>Rhizaria</taxon>
        <taxon>Retaria</taxon>
        <taxon>Foraminifera</taxon>
        <taxon>Monothalamids</taxon>
        <taxon>Reticulomyxidae</taxon>
        <taxon>Reticulomyxa</taxon>
    </lineage>
</organism>
<protein>
    <submittedName>
        <fullName evidence="2">Uncharacterized protein</fullName>
    </submittedName>
</protein>
<keyword evidence="3" id="KW-1185">Reference proteome</keyword>
<keyword evidence="1" id="KW-0175">Coiled coil</keyword>
<sequence>KEQNKSKLLEIQKAMSELKRRLKQEKQLDHCKKKSIINWSKMKSINWNEYHQREITEEEVIETLRHISMNKAQGPDNIHNQMIKNGGQAMIDSLVLLFDWSFRIRYAQIIEEGEYCPNTETR</sequence>
<dbReference type="AlphaFoldDB" id="X6L9V3"/>
<feature type="coiled-coil region" evidence="1">
    <location>
        <begin position="1"/>
        <end position="28"/>
    </location>
</feature>
<gene>
    <name evidence="2" type="ORF">RFI_39640</name>
</gene>
<name>X6L9V3_RETFI</name>